<feature type="active site" evidence="3">
    <location>
        <position position="107"/>
    </location>
</feature>
<dbReference type="OrthoDB" id="9813395at2"/>
<comment type="catalytic activity">
    <reaction evidence="3">
        <text>N-acetyl-D-muramate 6-phosphate + H2O = N-acetyl-D-glucosamine 6-phosphate + (R)-lactate</text>
        <dbReference type="Rhea" id="RHEA:26410"/>
        <dbReference type="ChEBI" id="CHEBI:15377"/>
        <dbReference type="ChEBI" id="CHEBI:16004"/>
        <dbReference type="ChEBI" id="CHEBI:57513"/>
        <dbReference type="ChEBI" id="CHEBI:58722"/>
        <dbReference type="EC" id="4.2.1.126"/>
    </reaction>
</comment>
<comment type="caution">
    <text evidence="5">The sequence shown here is derived from an EMBL/GenBank/DDBJ whole genome shotgun (WGS) entry which is preliminary data.</text>
</comment>
<dbReference type="GO" id="GO:0016803">
    <property type="term" value="F:ether hydrolase activity"/>
    <property type="evidence" value="ECO:0007669"/>
    <property type="project" value="TreeGrafter"/>
</dbReference>
<name>A0A401UNT4_9CLOT</name>
<keyword evidence="6" id="KW-1185">Reference proteome</keyword>
<evidence type="ECO:0000256" key="2">
    <source>
        <dbReference type="ARBA" id="ARBA00023277"/>
    </source>
</evidence>
<comment type="similarity">
    <text evidence="3">Belongs to the GCKR-like family. MurNAc-6-P etherase subfamily.</text>
</comment>
<dbReference type="SUPFAM" id="SSF53697">
    <property type="entry name" value="SIS domain"/>
    <property type="match status" value="1"/>
</dbReference>
<evidence type="ECO:0000256" key="1">
    <source>
        <dbReference type="ARBA" id="ARBA00023239"/>
    </source>
</evidence>
<comment type="subunit">
    <text evidence="3">Homodimer.</text>
</comment>
<dbReference type="UniPathway" id="UPA00342"/>
<dbReference type="RefSeq" id="WP_125002756.1">
    <property type="nucleotide sequence ID" value="NZ_BHYK01000015.1"/>
</dbReference>
<evidence type="ECO:0000313" key="5">
    <source>
        <dbReference type="EMBL" id="GCD11190.1"/>
    </source>
</evidence>
<evidence type="ECO:0000313" key="6">
    <source>
        <dbReference type="Proteomes" id="UP000287872"/>
    </source>
</evidence>
<evidence type="ECO:0000256" key="3">
    <source>
        <dbReference type="HAMAP-Rule" id="MF_00068"/>
    </source>
</evidence>
<dbReference type="Gene3D" id="1.10.8.1080">
    <property type="match status" value="1"/>
</dbReference>
<dbReference type="InterPro" id="IPR005488">
    <property type="entry name" value="Etherase_MurQ"/>
</dbReference>
<dbReference type="Pfam" id="PF22645">
    <property type="entry name" value="GKRP_SIS_N"/>
    <property type="match status" value="1"/>
</dbReference>
<dbReference type="GO" id="GO:0097367">
    <property type="term" value="F:carbohydrate derivative binding"/>
    <property type="evidence" value="ECO:0007669"/>
    <property type="project" value="InterPro"/>
</dbReference>
<dbReference type="EC" id="4.2.1.126" evidence="3"/>
<dbReference type="Proteomes" id="UP000287872">
    <property type="component" value="Unassembled WGS sequence"/>
</dbReference>
<sequence length="291" mass="31597">MEKNKVDESNLDKLSIFEILKKVNDEDKKVAIAIEKELSNIEKSVELIIQSFEEGGRLFYIGSGTSGKLGVMDASECPPTFGTPDTMVQGIISGGVEALSGWLEHTEDNPELAIHDLKMVNINKKDVLVGITASGNTPYVVAAMEYAKVVGSKTIALICNSKGKIKDICEVAINIEVGPEVILGSTRMKAGTAQKMVLNMLSTVAMIKTGKTYSNLMVNVRPINKKLKQRVREIVKLATGVDDSKVNEILEICEYDPKVCIVKIKSDVTVEKAKEALDKTKGNVAKALAIL</sequence>
<evidence type="ECO:0000259" key="4">
    <source>
        <dbReference type="PROSITE" id="PS51464"/>
    </source>
</evidence>
<protein>
    <recommendedName>
        <fullName evidence="3">N-acetylmuramic acid 6-phosphate etherase</fullName>
        <shortName evidence="3">MurNAc-6-P etherase</shortName>
        <ecNumber evidence="3">4.2.1.126</ecNumber>
    </recommendedName>
    <alternativeName>
        <fullName evidence="3">N-acetylmuramic acid 6-phosphate hydrolase</fullName>
    </alternativeName>
    <alternativeName>
        <fullName evidence="3">N-acetylmuramic acid 6-phosphate lyase</fullName>
    </alternativeName>
</protein>
<reference evidence="5 6" key="1">
    <citation type="submission" date="2018-11" db="EMBL/GenBank/DDBJ databases">
        <title>Genome sequencing and assembly of Clostridium tagluense strain A121.</title>
        <authorList>
            <person name="Murakami T."/>
            <person name="Segawa T."/>
            <person name="Shcherbakova V.A."/>
            <person name="Mori H."/>
            <person name="Yoshimura Y."/>
        </authorList>
    </citation>
    <scope>NUCLEOTIDE SEQUENCE [LARGE SCALE GENOMIC DNA]</scope>
    <source>
        <strain evidence="5 6">A121</strain>
    </source>
</reference>
<dbReference type="GO" id="GO:0046348">
    <property type="term" value="P:amino sugar catabolic process"/>
    <property type="evidence" value="ECO:0007669"/>
    <property type="project" value="InterPro"/>
</dbReference>
<dbReference type="FunFam" id="3.40.50.10490:FF:000014">
    <property type="entry name" value="N-acetylmuramic acid 6-phosphate etherase"/>
    <property type="match status" value="1"/>
</dbReference>
<feature type="active site" description="Proton donor" evidence="3">
    <location>
        <position position="76"/>
    </location>
</feature>
<accession>A0A401UNT4</accession>
<dbReference type="EMBL" id="BHYK01000015">
    <property type="protein sequence ID" value="GCD11190.1"/>
    <property type="molecule type" value="Genomic_DNA"/>
</dbReference>
<comment type="function">
    <text evidence="3">Specifically catalyzes the cleavage of the D-lactyl ether substituent of MurNAc 6-phosphate, producing GlcNAc 6-phosphate and D-lactate.</text>
</comment>
<comment type="miscellaneous">
    <text evidence="3">A lyase-type mechanism (elimination/hydration) is suggested for the cleavage of the lactyl ether bond of MurNAc 6-phosphate, with the formation of an alpha,beta-unsaturated aldehyde intermediate with (E)-stereochemistry, followed by the syn addition of water to give product.</text>
</comment>
<dbReference type="PANTHER" id="PTHR10088">
    <property type="entry name" value="GLUCOKINASE REGULATORY PROTEIN"/>
    <property type="match status" value="1"/>
</dbReference>
<dbReference type="Gene3D" id="3.40.50.10490">
    <property type="entry name" value="Glucose-6-phosphate isomerase like protein, domain 1"/>
    <property type="match status" value="1"/>
</dbReference>
<dbReference type="NCBIfam" id="NF009222">
    <property type="entry name" value="PRK12570.1"/>
    <property type="match status" value="1"/>
</dbReference>
<dbReference type="GO" id="GO:0009254">
    <property type="term" value="P:peptidoglycan turnover"/>
    <property type="evidence" value="ECO:0007669"/>
    <property type="project" value="TreeGrafter"/>
</dbReference>
<keyword evidence="2 3" id="KW-0119">Carbohydrate metabolism</keyword>
<dbReference type="InterPro" id="IPR001347">
    <property type="entry name" value="SIS_dom"/>
</dbReference>
<dbReference type="GO" id="GO:0097173">
    <property type="term" value="P:N-acetylmuramic acid catabolic process"/>
    <property type="evidence" value="ECO:0007669"/>
    <property type="project" value="UniProtKB-UniPathway"/>
</dbReference>
<proteinExistence type="inferred from homology"/>
<dbReference type="NCBIfam" id="NF003915">
    <property type="entry name" value="PRK05441.1"/>
    <property type="match status" value="1"/>
</dbReference>
<feature type="domain" description="SIS" evidence="4">
    <location>
        <begin position="48"/>
        <end position="211"/>
    </location>
</feature>
<dbReference type="InterPro" id="IPR040190">
    <property type="entry name" value="MURQ/GCKR"/>
</dbReference>
<dbReference type="AlphaFoldDB" id="A0A401UNT4"/>
<dbReference type="HAMAP" id="MF_00068">
    <property type="entry name" value="MurQ"/>
    <property type="match status" value="1"/>
</dbReference>
<comment type="pathway">
    <text evidence="3">Amino-sugar metabolism; N-acetylmuramate degradation.</text>
</comment>
<dbReference type="CDD" id="cd05007">
    <property type="entry name" value="SIS_Etherase"/>
    <property type="match status" value="1"/>
</dbReference>
<keyword evidence="1 3" id="KW-0456">Lyase</keyword>
<organism evidence="5 6">
    <name type="scientific">Clostridium tagluense</name>
    <dbReference type="NCBI Taxonomy" id="360422"/>
    <lineage>
        <taxon>Bacteria</taxon>
        <taxon>Bacillati</taxon>
        <taxon>Bacillota</taxon>
        <taxon>Clostridia</taxon>
        <taxon>Eubacteriales</taxon>
        <taxon>Clostridiaceae</taxon>
        <taxon>Clostridium</taxon>
    </lineage>
</organism>
<dbReference type="PROSITE" id="PS51464">
    <property type="entry name" value="SIS"/>
    <property type="match status" value="1"/>
</dbReference>
<dbReference type="GO" id="GO:0016835">
    <property type="term" value="F:carbon-oxygen lyase activity"/>
    <property type="evidence" value="ECO:0007669"/>
    <property type="project" value="UniProtKB-UniRule"/>
</dbReference>
<dbReference type="NCBIfam" id="TIGR00274">
    <property type="entry name" value="N-acetylmuramic acid 6-phosphate etherase"/>
    <property type="match status" value="1"/>
</dbReference>
<dbReference type="PANTHER" id="PTHR10088:SF4">
    <property type="entry name" value="GLUCOKINASE REGULATORY PROTEIN"/>
    <property type="match status" value="1"/>
</dbReference>
<gene>
    <name evidence="5" type="primary">murQ_2</name>
    <name evidence="3" type="synonym">murQ</name>
    <name evidence="5" type="ORF">Ctaglu_28130</name>
</gene>
<dbReference type="InterPro" id="IPR046348">
    <property type="entry name" value="SIS_dom_sf"/>
</dbReference>